<evidence type="ECO:0000313" key="2">
    <source>
        <dbReference type="Proteomes" id="UP000807159"/>
    </source>
</evidence>
<protein>
    <submittedName>
        <fullName evidence="1">Uncharacterized protein</fullName>
    </submittedName>
</protein>
<proteinExistence type="predicted"/>
<sequence length="119" mass="13468">MEKFFWAHEVSLSKPKDHVCCNLHKSCFWGLCVHVDMEFSFAQEFSFPWTSFPGPALLSSLETLHKNSASLSKFEVHVSWPCSSNLIAFQISKRRGSETRMGGSLDGVLQPFSEHTEEA</sequence>
<dbReference type="EMBL" id="JACEGQ020000016">
    <property type="protein sequence ID" value="KAH8485459.1"/>
    <property type="molecule type" value="Genomic_DNA"/>
</dbReference>
<gene>
    <name evidence="1" type="ORF">H0E87_027043</name>
</gene>
<accession>A0A8T2WW16</accession>
<dbReference type="AlphaFoldDB" id="A0A8T2WW16"/>
<evidence type="ECO:0000313" key="1">
    <source>
        <dbReference type="EMBL" id="KAH8485459.1"/>
    </source>
</evidence>
<dbReference type="Proteomes" id="UP000807159">
    <property type="component" value="Chromosome 16"/>
</dbReference>
<name>A0A8T2WW16_POPDE</name>
<reference evidence="1" key="1">
    <citation type="journal article" date="2021" name="J. Hered.">
        <title>Genome Assembly of Salicaceae Populus deltoides (Eastern Cottonwood) I-69 Based on Nanopore Sequencing and Hi-C Technologies.</title>
        <authorList>
            <person name="Bai S."/>
            <person name="Wu H."/>
            <person name="Zhang J."/>
            <person name="Pan Z."/>
            <person name="Zhao W."/>
            <person name="Li Z."/>
            <person name="Tong C."/>
        </authorList>
    </citation>
    <scope>NUCLEOTIDE SEQUENCE</scope>
    <source>
        <tissue evidence="1">Leaf</tissue>
    </source>
</reference>
<comment type="caution">
    <text evidence="1">The sequence shown here is derived from an EMBL/GenBank/DDBJ whole genome shotgun (WGS) entry which is preliminary data.</text>
</comment>
<organism evidence="1 2">
    <name type="scientific">Populus deltoides</name>
    <name type="common">Eastern poplar</name>
    <name type="synonym">Eastern cottonwood</name>
    <dbReference type="NCBI Taxonomy" id="3696"/>
    <lineage>
        <taxon>Eukaryota</taxon>
        <taxon>Viridiplantae</taxon>
        <taxon>Streptophyta</taxon>
        <taxon>Embryophyta</taxon>
        <taxon>Tracheophyta</taxon>
        <taxon>Spermatophyta</taxon>
        <taxon>Magnoliopsida</taxon>
        <taxon>eudicotyledons</taxon>
        <taxon>Gunneridae</taxon>
        <taxon>Pentapetalae</taxon>
        <taxon>rosids</taxon>
        <taxon>fabids</taxon>
        <taxon>Malpighiales</taxon>
        <taxon>Salicaceae</taxon>
        <taxon>Saliceae</taxon>
        <taxon>Populus</taxon>
    </lineage>
</organism>
<keyword evidence="2" id="KW-1185">Reference proteome</keyword>